<protein>
    <submittedName>
        <fullName evidence="1">Uncharacterized protein</fullName>
    </submittedName>
</protein>
<dbReference type="Proteomes" id="UP000679691">
    <property type="component" value="Unassembled WGS sequence"/>
</dbReference>
<reference evidence="1" key="1">
    <citation type="submission" date="2021-03" db="EMBL/GenBank/DDBJ databases">
        <authorList>
            <person name="Lu T."/>
            <person name="Wang Q."/>
            <person name="Han X."/>
        </authorList>
    </citation>
    <scope>NUCLEOTIDE SEQUENCE</scope>
    <source>
        <strain evidence="1">WQ 2009</strain>
    </source>
</reference>
<organism evidence="1 2">
    <name type="scientific">Rhinopithecimicrobium faecis</name>
    <dbReference type="NCBI Taxonomy" id="2820698"/>
    <lineage>
        <taxon>Bacteria</taxon>
        <taxon>Pseudomonadati</taxon>
        <taxon>Bacteroidota</taxon>
        <taxon>Sphingobacteriia</taxon>
        <taxon>Sphingobacteriales</taxon>
        <taxon>Sphingobacteriaceae</taxon>
        <taxon>Rhinopithecimicrobium</taxon>
    </lineage>
</organism>
<proteinExistence type="predicted"/>
<accession>A0A8T4H7W8</accession>
<dbReference type="AlphaFoldDB" id="A0A8T4H7W8"/>
<evidence type="ECO:0000313" key="1">
    <source>
        <dbReference type="EMBL" id="MBP3942864.1"/>
    </source>
</evidence>
<dbReference type="EMBL" id="JAGKSB010000004">
    <property type="protein sequence ID" value="MBP3942864.1"/>
    <property type="molecule type" value="Genomic_DNA"/>
</dbReference>
<dbReference type="RefSeq" id="WP_353546350.1">
    <property type="nucleotide sequence ID" value="NZ_JAGKSB010000004.1"/>
</dbReference>
<comment type="caution">
    <text evidence="1">The sequence shown here is derived from an EMBL/GenBank/DDBJ whole genome shotgun (WGS) entry which is preliminary data.</text>
</comment>
<gene>
    <name evidence="1" type="ORF">J5U18_04680</name>
</gene>
<keyword evidence="2" id="KW-1185">Reference proteome</keyword>
<evidence type="ECO:0000313" key="2">
    <source>
        <dbReference type="Proteomes" id="UP000679691"/>
    </source>
</evidence>
<sequence length="231" mass="26673">MGIAKQHVVYYQLQAHEREVIYIPMHHIGTKIFYDRVRKLVQKYQSEGYMVYYESIAYQLTDSLTRDQYDRKYRYLTGAHPAFQKALTADSSASQKQDSVRNYLGKPGIIYQPSYKQLGVFLPKAYRADIPKTALIDAFERTYGTISLPACDSLTALSEAYSCDGAPAKVRKIFDQQFVMALRDAHLAQQILELKEPKVLIIYGKAHYKNFVKLLKQQDANWVQKQLLSKN</sequence>
<name>A0A8T4H7W8_9SPHI</name>